<organism evidence="2 3">
    <name type="scientific">Austropuccinia psidii MF-1</name>
    <dbReference type="NCBI Taxonomy" id="1389203"/>
    <lineage>
        <taxon>Eukaryota</taxon>
        <taxon>Fungi</taxon>
        <taxon>Dikarya</taxon>
        <taxon>Basidiomycota</taxon>
        <taxon>Pucciniomycotina</taxon>
        <taxon>Pucciniomycetes</taxon>
        <taxon>Pucciniales</taxon>
        <taxon>Sphaerophragmiaceae</taxon>
        <taxon>Austropuccinia</taxon>
    </lineage>
</organism>
<sequence length="101" mass="10833">MPVQHSPPINNKRSPKNKAALTPTERDSLQHTPSAHQLGENLDRGPPMKGEAPTKRGGTIIRLGEPTDEEGEESKETEVAAALKGATEASEAPKLNQIFSI</sequence>
<dbReference type="EMBL" id="AVOT02002670">
    <property type="protein sequence ID" value="MBW0471127.1"/>
    <property type="molecule type" value="Genomic_DNA"/>
</dbReference>
<dbReference type="AlphaFoldDB" id="A0A9Q3BTG4"/>
<reference evidence="2" key="1">
    <citation type="submission" date="2021-03" db="EMBL/GenBank/DDBJ databases">
        <title>Draft genome sequence of rust myrtle Austropuccinia psidii MF-1, a brazilian biotype.</title>
        <authorList>
            <person name="Quecine M.C."/>
            <person name="Pachon D.M.R."/>
            <person name="Bonatelli M.L."/>
            <person name="Correr F.H."/>
            <person name="Franceschini L.M."/>
            <person name="Leite T.F."/>
            <person name="Margarido G.R.A."/>
            <person name="Almeida C.A."/>
            <person name="Ferrarezi J.A."/>
            <person name="Labate C.A."/>
        </authorList>
    </citation>
    <scope>NUCLEOTIDE SEQUENCE</scope>
    <source>
        <strain evidence="2">MF-1</strain>
    </source>
</reference>
<accession>A0A9Q3BTG4</accession>
<keyword evidence="3" id="KW-1185">Reference proteome</keyword>
<name>A0A9Q3BTG4_9BASI</name>
<protein>
    <submittedName>
        <fullName evidence="2">Uncharacterized protein</fullName>
    </submittedName>
</protein>
<feature type="compositionally biased region" description="Acidic residues" evidence="1">
    <location>
        <begin position="66"/>
        <end position="75"/>
    </location>
</feature>
<evidence type="ECO:0000313" key="3">
    <source>
        <dbReference type="Proteomes" id="UP000765509"/>
    </source>
</evidence>
<feature type="region of interest" description="Disordered" evidence="1">
    <location>
        <begin position="1"/>
        <end position="101"/>
    </location>
</feature>
<gene>
    <name evidence="2" type="ORF">O181_010842</name>
</gene>
<comment type="caution">
    <text evidence="2">The sequence shown here is derived from an EMBL/GenBank/DDBJ whole genome shotgun (WGS) entry which is preliminary data.</text>
</comment>
<evidence type="ECO:0000256" key="1">
    <source>
        <dbReference type="SAM" id="MobiDB-lite"/>
    </source>
</evidence>
<proteinExistence type="predicted"/>
<dbReference type="Proteomes" id="UP000765509">
    <property type="component" value="Unassembled WGS sequence"/>
</dbReference>
<evidence type="ECO:0000313" key="2">
    <source>
        <dbReference type="EMBL" id="MBW0471127.1"/>
    </source>
</evidence>